<feature type="transmembrane region" description="Helical" evidence="8">
    <location>
        <begin position="942"/>
        <end position="966"/>
    </location>
</feature>
<feature type="compositionally biased region" description="Basic residues" evidence="7">
    <location>
        <begin position="358"/>
        <end position="367"/>
    </location>
</feature>
<evidence type="ECO:0000256" key="7">
    <source>
        <dbReference type="SAM" id="MobiDB-lite"/>
    </source>
</evidence>
<gene>
    <name evidence="11" type="primary">abcG23_3</name>
    <name evidence="11" type="ORF">g.736</name>
</gene>
<keyword evidence="4" id="KW-0067">ATP-binding</keyword>
<feature type="compositionally biased region" description="Polar residues" evidence="7">
    <location>
        <begin position="593"/>
        <end position="616"/>
    </location>
</feature>
<evidence type="ECO:0000259" key="9">
    <source>
        <dbReference type="PROSITE" id="PS50893"/>
    </source>
</evidence>
<keyword evidence="2 8" id="KW-0812">Transmembrane</keyword>
<feature type="transmembrane region" description="Helical" evidence="8">
    <location>
        <begin position="1111"/>
        <end position="1133"/>
    </location>
</feature>
<dbReference type="GO" id="GO:0140359">
    <property type="term" value="F:ABC-type transporter activity"/>
    <property type="evidence" value="ECO:0007669"/>
    <property type="project" value="InterPro"/>
</dbReference>
<keyword evidence="5 8" id="KW-1133">Transmembrane helix</keyword>
<protein>
    <submittedName>
        <fullName evidence="11">ABC transporter G family member 23</fullName>
    </submittedName>
</protein>
<dbReference type="SUPFAM" id="SSF52540">
    <property type="entry name" value="P-loop containing nucleoside triphosphate hydrolases"/>
    <property type="match status" value="1"/>
</dbReference>
<dbReference type="InterPro" id="IPR047817">
    <property type="entry name" value="ABC2_TM_bact-type"/>
</dbReference>
<accession>A0A6G1SHN1</accession>
<dbReference type="InterPro" id="IPR003439">
    <property type="entry name" value="ABC_transporter-like_ATP-bd"/>
</dbReference>
<dbReference type="Gene3D" id="3.40.50.300">
    <property type="entry name" value="P-loop containing nucleotide triphosphate hydrolases"/>
    <property type="match status" value="1"/>
</dbReference>
<feature type="region of interest" description="Disordered" evidence="7">
    <location>
        <begin position="473"/>
        <end position="511"/>
    </location>
</feature>
<feature type="compositionally biased region" description="Polar residues" evidence="7">
    <location>
        <begin position="683"/>
        <end position="696"/>
    </location>
</feature>
<comment type="subcellular location">
    <subcellularLocation>
        <location evidence="1">Membrane</location>
        <topology evidence="1">Multi-pass membrane protein</topology>
    </subcellularLocation>
</comment>
<dbReference type="InterPro" id="IPR003593">
    <property type="entry name" value="AAA+_ATPase"/>
</dbReference>
<dbReference type="GO" id="GO:0016020">
    <property type="term" value="C:membrane"/>
    <property type="evidence" value="ECO:0007669"/>
    <property type="project" value="UniProtKB-SubCell"/>
</dbReference>
<sequence length="1137" mass="126056">MPLNVTFDYNFNEIPPFADGDYKSTVKLTSYMQNDKRRVSMPPKDCSAVEVRRLRYVVGRRKKAKVILSGINMTVPEGAIYGLLGPSGSGKTTLLKSVVGQLTPTEGWVKVFGFQPNQPGSQIPGAAIGYMPQELAVYEDFTIKETLWYFGRLYRIPKALIKERIEFLLTFLDLPRSSRLIVNMSGGQKRRVSLASALVHSPPLLILDEPTVGVDPLLRQSIWQHLVTLTQTEKITVIVTTHYIEEARRANIVGLMRRGKLLAENTPDDLMAKHDSTSLEDVFLKLCVSDTMRRAQKFASLTGIPVHAAITGTSSVIPTPEIQTKRAHHHTKQNQNQNQHEQQNDQNHHHQYLQPMDHHHHHNHHKQQQQAIEAGEDSVVSSGVSQSPDEGVNTSSSAHNSSSSEHSSSSNGSSEDSASNDTVPRDDSKPGSTNKQAHASSTLTQQEAGVPQQQVEANRKSLDLLDVKRLQQVTDSGETTSPVEAAELESGAGSKGRWLKPKPNEPGSKNAKKFQLKSLLKMGQTNKAAQAERKELERRRQSGSFFIEQLMSKYEQEQRSGAPLNQILSCDTATNTANQQQQQLDVPKIAIHGSSNFADSGASSNGSIQSHSPSSGAQQQQQQQAQRGPTGGGPLVAYANHSYQPSECGSTTFNDLALISSDARVVADQHHHHSHHQYDQHLRTGSGTHPNNKLGSSSGGGYAVSIHGDHPDEDVELDPELFMNPADLSTMSPGGKYDYKKQSVREYCDTISTITWKNYIRLKRNVPLLLFQFVLPAIQVVLFCICVGNDPFDISVAIVNEESSADSIAALSTQFLNSIDRHLVKQVNFSDLPSAIESVRRGKNWGVVHIPENFTISIHKRFAGLEVELDDATLENSTIKVYPDMTNQPIGHAMEVAFRRAYSDLSKQTFEFLGLNPALSDPPIRMQDAIYGKIDIQNYLQYMSPGVLISISYIMATGLTSLAFIIERRDGLYDRTLAAGVDHVQMLLSHSIVQLLVMIVQISLVVFFTFVIYKVPTNGPFVWVFLLLLLQGLAGMSFGLMVSAICKEENTAIMMILGTFYPNLLLAGVIWPIEAIPYWLRWFSYLQPQTLPTQSLRNLIVRGWDIDQPGVWSGFAVTSAWLLLFLAISCISFKIRK</sequence>
<feature type="domain" description="ABC transporter" evidence="9">
    <location>
        <begin position="49"/>
        <end position="283"/>
    </location>
</feature>
<organism evidence="11">
    <name type="scientific">Aceria tosichella</name>
    <name type="common">wheat curl mite</name>
    <dbReference type="NCBI Taxonomy" id="561515"/>
    <lineage>
        <taxon>Eukaryota</taxon>
        <taxon>Metazoa</taxon>
        <taxon>Ecdysozoa</taxon>
        <taxon>Arthropoda</taxon>
        <taxon>Chelicerata</taxon>
        <taxon>Arachnida</taxon>
        <taxon>Acari</taxon>
        <taxon>Acariformes</taxon>
        <taxon>Trombidiformes</taxon>
        <taxon>Prostigmata</taxon>
        <taxon>Eupodina</taxon>
        <taxon>Eriophyoidea</taxon>
        <taxon>Eriophyidae</taxon>
        <taxon>Eriophyinae</taxon>
        <taxon>Aceriini</taxon>
        <taxon>Aceria</taxon>
    </lineage>
</organism>
<dbReference type="InterPro" id="IPR027417">
    <property type="entry name" value="P-loop_NTPase"/>
</dbReference>
<evidence type="ECO:0000256" key="1">
    <source>
        <dbReference type="ARBA" id="ARBA00004141"/>
    </source>
</evidence>
<feature type="transmembrane region" description="Helical" evidence="8">
    <location>
        <begin position="1021"/>
        <end position="1045"/>
    </location>
</feature>
<evidence type="ECO:0000256" key="5">
    <source>
        <dbReference type="ARBA" id="ARBA00022989"/>
    </source>
</evidence>
<feature type="compositionally biased region" description="Low complexity" evidence="7">
    <location>
        <begin position="395"/>
        <end position="421"/>
    </location>
</feature>
<dbReference type="GO" id="GO:0016887">
    <property type="term" value="F:ATP hydrolysis activity"/>
    <property type="evidence" value="ECO:0007669"/>
    <property type="project" value="InterPro"/>
</dbReference>
<dbReference type="PROSITE" id="PS50893">
    <property type="entry name" value="ABC_TRANSPORTER_2"/>
    <property type="match status" value="1"/>
</dbReference>
<feature type="compositionally biased region" description="Polar residues" evidence="7">
    <location>
        <begin position="473"/>
        <end position="482"/>
    </location>
</feature>
<evidence type="ECO:0000256" key="8">
    <source>
        <dbReference type="SAM" id="Phobius"/>
    </source>
</evidence>
<dbReference type="AlphaFoldDB" id="A0A6G1SHN1"/>
<dbReference type="SMART" id="SM00382">
    <property type="entry name" value="AAA"/>
    <property type="match status" value="1"/>
</dbReference>
<dbReference type="Pfam" id="PF00005">
    <property type="entry name" value="ABC_tran"/>
    <property type="match status" value="1"/>
</dbReference>
<feature type="region of interest" description="Disordered" evidence="7">
    <location>
        <begin position="324"/>
        <end position="459"/>
    </location>
</feature>
<dbReference type="PROSITE" id="PS00211">
    <property type="entry name" value="ABC_TRANSPORTER_1"/>
    <property type="match status" value="1"/>
</dbReference>
<dbReference type="PROSITE" id="PS51012">
    <property type="entry name" value="ABC_TM2"/>
    <property type="match status" value="1"/>
</dbReference>
<feature type="compositionally biased region" description="Low complexity" evidence="7">
    <location>
        <begin position="617"/>
        <end position="626"/>
    </location>
</feature>
<name>A0A6G1SHN1_9ACAR</name>
<feature type="region of interest" description="Disordered" evidence="7">
    <location>
        <begin position="593"/>
        <end position="639"/>
    </location>
</feature>
<feature type="transmembrane region" description="Helical" evidence="8">
    <location>
        <begin position="1052"/>
        <end position="1073"/>
    </location>
</feature>
<evidence type="ECO:0000259" key="10">
    <source>
        <dbReference type="PROSITE" id="PS51012"/>
    </source>
</evidence>
<dbReference type="PANTHER" id="PTHR43038">
    <property type="entry name" value="ATP-BINDING CASSETTE, SUB-FAMILY H, MEMBER 1"/>
    <property type="match status" value="1"/>
</dbReference>
<evidence type="ECO:0000256" key="3">
    <source>
        <dbReference type="ARBA" id="ARBA00022741"/>
    </source>
</evidence>
<dbReference type="InterPro" id="IPR017871">
    <property type="entry name" value="ABC_transporter-like_CS"/>
</dbReference>
<dbReference type="InterPro" id="IPR013525">
    <property type="entry name" value="ABC2_TM"/>
</dbReference>
<feature type="compositionally biased region" description="Polar residues" evidence="7">
    <location>
        <begin position="379"/>
        <end position="394"/>
    </location>
</feature>
<feature type="transmembrane region" description="Helical" evidence="8">
    <location>
        <begin position="995"/>
        <end position="1015"/>
    </location>
</feature>
<keyword evidence="6 8" id="KW-0472">Membrane</keyword>
<evidence type="ECO:0000256" key="4">
    <source>
        <dbReference type="ARBA" id="ARBA00022840"/>
    </source>
</evidence>
<keyword evidence="3" id="KW-0547">Nucleotide-binding</keyword>
<evidence type="ECO:0000313" key="11">
    <source>
        <dbReference type="EMBL" id="MDE49423.1"/>
    </source>
</evidence>
<dbReference type="PANTHER" id="PTHR43038:SF3">
    <property type="entry name" value="ABC TRANSPORTER G FAMILY MEMBER 20 ISOFORM X1"/>
    <property type="match status" value="1"/>
</dbReference>
<proteinExistence type="predicted"/>
<evidence type="ECO:0000256" key="2">
    <source>
        <dbReference type="ARBA" id="ARBA00022692"/>
    </source>
</evidence>
<dbReference type="Pfam" id="PF12698">
    <property type="entry name" value="ABC2_membrane_3"/>
    <property type="match status" value="1"/>
</dbReference>
<reference evidence="11" key="1">
    <citation type="submission" date="2018-10" db="EMBL/GenBank/DDBJ databases">
        <title>Transcriptome assembly of Aceria tosichella (Wheat curl mite) Type 2.</title>
        <authorList>
            <person name="Scully E.D."/>
            <person name="Geib S.M."/>
            <person name="Palmer N.A."/>
            <person name="Gupta A.K."/>
            <person name="Sarath G."/>
            <person name="Tatineni S."/>
        </authorList>
    </citation>
    <scope>NUCLEOTIDE SEQUENCE</scope>
    <source>
        <strain evidence="11">LincolnNE</strain>
    </source>
</reference>
<dbReference type="CDD" id="cd03230">
    <property type="entry name" value="ABC_DR_subfamily_A"/>
    <property type="match status" value="1"/>
</dbReference>
<dbReference type="GO" id="GO:0005524">
    <property type="term" value="F:ATP binding"/>
    <property type="evidence" value="ECO:0007669"/>
    <property type="project" value="UniProtKB-KW"/>
</dbReference>
<dbReference type="EMBL" id="GGYP01004652">
    <property type="protein sequence ID" value="MDE49423.1"/>
    <property type="molecule type" value="Transcribed_RNA"/>
</dbReference>
<feature type="domain" description="ABC transmembrane type-2" evidence="10">
    <location>
        <begin position="908"/>
        <end position="1136"/>
    </location>
</feature>
<feature type="compositionally biased region" description="Polar residues" evidence="7">
    <location>
        <begin position="430"/>
        <end position="456"/>
    </location>
</feature>
<feature type="region of interest" description="Disordered" evidence="7">
    <location>
        <begin position="667"/>
        <end position="717"/>
    </location>
</feature>
<evidence type="ECO:0000256" key="6">
    <source>
        <dbReference type="ARBA" id="ARBA00023136"/>
    </source>
</evidence>